<evidence type="ECO:0000259" key="6">
    <source>
        <dbReference type="Pfam" id="PF01935"/>
    </source>
</evidence>
<evidence type="ECO:0000313" key="8">
    <source>
        <dbReference type="EMBL" id="AEH60628.1"/>
    </source>
</evidence>
<dbReference type="OrthoDB" id="107033at2157"/>
<dbReference type="Gene3D" id="3.40.50.300">
    <property type="entry name" value="P-loop containing nucleotide triphosphate hydrolases"/>
    <property type="match status" value="2"/>
</dbReference>
<evidence type="ECO:0000256" key="5">
    <source>
        <dbReference type="SAM" id="MobiDB-lite"/>
    </source>
</evidence>
<gene>
    <name evidence="8" type="ordered locus">Mzhil_0764</name>
</gene>
<feature type="domain" description="Helicase HerA central" evidence="6">
    <location>
        <begin position="125"/>
        <end position="344"/>
    </location>
</feature>
<evidence type="ECO:0000259" key="7">
    <source>
        <dbReference type="Pfam" id="PF09378"/>
    </source>
</evidence>
<dbReference type="InterPro" id="IPR027417">
    <property type="entry name" value="P-loop_NTPase"/>
</dbReference>
<feature type="region of interest" description="Disordered" evidence="5">
    <location>
        <begin position="493"/>
        <end position="546"/>
    </location>
</feature>
<evidence type="ECO:0000256" key="4">
    <source>
        <dbReference type="ARBA" id="ARBA00048988"/>
    </source>
</evidence>
<dbReference type="AlphaFoldDB" id="F7XKM5"/>
<dbReference type="InterPro" id="IPR002789">
    <property type="entry name" value="HerA_central"/>
</dbReference>
<reference evidence="8" key="1">
    <citation type="submission" date="2010-07" db="EMBL/GenBank/DDBJ databases">
        <title>The complete genome of Methanosalsum zhilinae DSM 4017.</title>
        <authorList>
            <consortium name="US DOE Joint Genome Institute (JGI-PGF)"/>
            <person name="Lucas S."/>
            <person name="Copeland A."/>
            <person name="Lapidus A."/>
            <person name="Glavina del Rio T."/>
            <person name="Dalin E."/>
            <person name="Tice H."/>
            <person name="Bruce D."/>
            <person name="Goodwin L."/>
            <person name="Pitluck S."/>
            <person name="Kyrpides N."/>
            <person name="Mavromatis K."/>
            <person name="Ovchinnikova G."/>
            <person name="Daligault H."/>
            <person name="Detter J.C."/>
            <person name="Han C."/>
            <person name="Tapia R."/>
            <person name="Larimer F."/>
            <person name="Land M."/>
            <person name="Hauser L."/>
            <person name="Markowitz V."/>
            <person name="Cheng J.-F."/>
            <person name="Hugenholtz P."/>
            <person name="Woyke T."/>
            <person name="Wu D."/>
            <person name="Spring S."/>
            <person name="Schueler E."/>
            <person name="Brambilla E."/>
            <person name="Klenk H.-P."/>
            <person name="Eisen J.A."/>
        </authorList>
    </citation>
    <scope>NUCLEOTIDE SEQUENCE</scope>
    <source>
        <strain evidence="8">DSM 4017</strain>
    </source>
</reference>
<dbReference type="CDD" id="cd01127">
    <property type="entry name" value="TrwB_TraG_TraD_VirD4"/>
    <property type="match status" value="1"/>
</dbReference>
<dbReference type="InterPro" id="IPR008571">
    <property type="entry name" value="HerA-like"/>
</dbReference>
<dbReference type="STRING" id="679901.Mzhil_0764"/>
<evidence type="ECO:0000256" key="3">
    <source>
        <dbReference type="ARBA" id="ARBA00048954"/>
    </source>
</evidence>
<dbReference type="EMBL" id="CP002101">
    <property type="protein sequence ID" value="AEH60628.1"/>
    <property type="molecule type" value="Genomic_DNA"/>
</dbReference>
<dbReference type="PANTHER" id="PTHR42957:SF2">
    <property type="entry name" value="HELICASE HERA CENTRAL DOMAIN-CONTAINING PROTEIN"/>
    <property type="match status" value="1"/>
</dbReference>
<comment type="similarity">
    <text evidence="1">Belongs to the HerA family.</text>
</comment>
<proteinExistence type="inferred from homology"/>
<dbReference type="Pfam" id="PF09378">
    <property type="entry name" value="HAS-barrel"/>
    <property type="match status" value="1"/>
</dbReference>
<accession>F7XKM5</accession>
<dbReference type="SUPFAM" id="SSF52540">
    <property type="entry name" value="P-loop containing nucleoside triphosphate hydrolases"/>
    <property type="match status" value="1"/>
</dbReference>
<sequence>MVKDSVGVIVGKTGTLDFKFLVSESTAVRRGDYIKIWHETDGWVLAQVVSLIRSSDTYSFEEAKSGKKPDRNEEHIIGDVTVIGSRNKNGLLKAPAIPFSPGDKVYKADENLICSVLGLSGKDMYIGLLDGTDVPVNLSINSLVQKHCSILAKTGSGKSYTASVLLEELLDKKIPLLIIDPHSEYASLKNEGSINTADQKKYRVSSKGYGSRIKVYTPANMAINPDADEVFRLNGMNLSVKDITAIFPENSTSTHTGILYESIQKVRSEMETYTLEDIIFEVANNESKARWNVVNYLEEIKESEILSTNPTTIDELIQKGKASIIDFKGVTPTMQGMIVSQLCSSMFEARKLNRIPPAMLVVEEAHNFAPERGFSKTPSSEILRTIASEGRKFGLGLMVISQRPARIDKNVLSQCGTQIIMKVTNPNDLKSISKGLEGVNSYVEEELKRLPPGVAMLVSNDIERPILIDVRIRKTKHGGESVDVVKGAFNADKKTTYTPPETSPPPLEALSENTEKVPNPPPKRKPSRSSGDNEGGLFKKIFGANR</sequence>
<dbReference type="InterPro" id="IPR018538">
    <property type="entry name" value="HerA_barrel_dom"/>
</dbReference>
<comment type="catalytic activity">
    <reaction evidence="4">
        <text>ATP + H2O = ADP + phosphate + H(+)</text>
        <dbReference type="Rhea" id="RHEA:13065"/>
        <dbReference type="ChEBI" id="CHEBI:15377"/>
        <dbReference type="ChEBI" id="CHEBI:15378"/>
        <dbReference type="ChEBI" id="CHEBI:30616"/>
        <dbReference type="ChEBI" id="CHEBI:43474"/>
        <dbReference type="ChEBI" id="CHEBI:456216"/>
        <dbReference type="EC" id="5.6.2.4"/>
    </reaction>
</comment>
<dbReference type="GO" id="GO:0043139">
    <property type="term" value="F:5'-3' DNA helicase activity"/>
    <property type="evidence" value="ECO:0007669"/>
    <property type="project" value="UniProtKB-EC"/>
</dbReference>
<comment type="catalytic activity">
    <reaction evidence="3">
        <text>ATP + H2O = ADP + phosphate + H(+)</text>
        <dbReference type="Rhea" id="RHEA:13065"/>
        <dbReference type="ChEBI" id="CHEBI:15377"/>
        <dbReference type="ChEBI" id="CHEBI:15378"/>
        <dbReference type="ChEBI" id="CHEBI:30616"/>
        <dbReference type="ChEBI" id="CHEBI:43474"/>
        <dbReference type="ChEBI" id="CHEBI:456216"/>
        <dbReference type="EC" id="5.6.2.3"/>
    </reaction>
</comment>
<dbReference type="PANTHER" id="PTHR42957">
    <property type="entry name" value="HELICASE MJ1565-RELATED"/>
    <property type="match status" value="1"/>
</dbReference>
<dbReference type="Pfam" id="PF01935">
    <property type="entry name" value="DUF87"/>
    <property type="match status" value="1"/>
</dbReference>
<dbReference type="GO" id="GO:0043138">
    <property type="term" value="F:3'-5' DNA helicase activity"/>
    <property type="evidence" value="ECO:0007669"/>
    <property type="project" value="UniProtKB-EC"/>
</dbReference>
<dbReference type="Proteomes" id="UP000006622">
    <property type="component" value="Chromosome"/>
</dbReference>
<evidence type="ECO:0000256" key="2">
    <source>
        <dbReference type="ARBA" id="ARBA00034617"/>
    </source>
</evidence>
<feature type="domain" description="Helicase HerA barrel" evidence="7">
    <location>
        <begin position="6"/>
        <end position="74"/>
    </location>
</feature>
<comment type="catalytic activity">
    <reaction evidence="2">
        <text>Couples ATP hydrolysis with the unwinding of duplex DNA by translocating in the 3'-5' direction.</text>
        <dbReference type="EC" id="5.6.2.4"/>
    </reaction>
</comment>
<dbReference type="GeneID" id="10822380"/>
<name>F7XKM5_METZD</name>
<protein>
    <submittedName>
        <fullName evidence="8">Uncharacterized protein</fullName>
    </submittedName>
</protein>
<organism evidence="8 9">
    <name type="scientific">Methanosalsum zhilinae (strain DSM 4017 / NBRC 107636 / OCM 62 / WeN5)</name>
    <name type="common">Methanohalophilus zhilinae</name>
    <dbReference type="NCBI Taxonomy" id="679901"/>
    <lineage>
        <taxon>Archaea</taxon>
        <taxon>Methanobacteriati</taxon>
        <taxon>Methanobacteriota</taxon>
        <taxon>Stenosarchaea group</taxon>
        <taxon>Methanomicrobia</taxon>
        <taxon>Methanosarcinales</taxon>
        <taxon>Methanosarcinaceae</taxon>
        <taxon>Methanosalsum</taxon>
    </lineage>
</organism>
<evidence type="ECO:0000313" key="9">
    <source>
        <dbReference type="Proteomes" id="UP000006622"/>
    </source>
</evidence>
<dbReference type="KEGG" id="mzh:Mzhil_0764"/>
<keyword evidence="9" id="KW-1185">Reference proteome</keyword>
<dbReference type="HOGENOM" id="CLU_023842_2_0_2"/>
<dbReference type="RefSeq" id="WP_013898067.1">
    <property type="nucleotide sequence ID" value="NC_015676.1"/>
</dbReference>
<evidence type="ECO:0000256" key="1">
    <source>
        <dbReference type="ARBA" id="ARBA00007816"/>
    </source>
</evidence>